<accession>A0ABU8G3V9</accession>
<evidence type="ECO:0000313" key="2">
    <source>
        <dbReference type="Proteomes" id="UP001365781"/>
    </source>
</evidence>
<keyword evidence="2" id="KW-1185">Reference proteome</keyword>
<dbReference type="RefSeq" id="WP_336535545.1">
    <property type="nucleotide sequence ID" value="NZ_JBBAYL010000002.1"/>
</dbReference>
<comment type="caution">
    <text evidence="1">The sequence shown here is derived from an EMBL/GenBank/DDBJ whole genome shotgun (WGS) entry which is preliminary data.</text>
</comment>
<evidence type="ECO:0000313" key="1">
    <source>
        <dbReference type="EMBL" id="MEI5607875.1"/>
    </source>
</evidence>
<dbReference type="EMBL" id="JBBAYM010000001">
    <property type="protein sequence ID" value="MEI5607875.1"/>
    <property type="molecule type" value="Genomic_DNA"/>
</dbReference>
<proteinExistence type="predicted"/>
<gene>
    <name evidence="1" type="ORF">WB403_01725</name>
</gene>
<protein>
    <submittedName>
        <fullName evidence="1">Uncharacterized protein</fullName>
    </submittedName>
</protein>
<dbReference type="Proteomes" id="UP001365781">
    <property type="component" value="Unassembled WGS sequence"/>
</dbReference>
<sequence length="81" mass="8276">MSVMSAGTEAGPSRWRAGLGRLAAGTAPLTAVATLPRLSGNDPGLTVLRARSADQGPTPEQLAAAREQLGLDEGTFTHLAH</sequence>
<organism evidence="1 2">
    <name type="scientific">Streptomyces brasiliscabiei</name>
    <dbReference type="NCBI Taxonomy" id="2736302"/>
    <lineage>
        <taxon>Bacteria</taxon>
        <taxon>Bacillati</taxon>
        <taxon>Actinomycetota</taxon>
        <taxon>Actinomycetes</taxon>
        <taxon>Kitasatosporales</taxon>
        <taxon>Streptomycetaceae</taxon>
        <taxon>Streptomyces</taxon>
    </lineage>
</organism>
<reference evidence="1 2" key="1">
    <citation type="submission" date="2024-03" db="EMBL/GenBank/DDBJ databases">
        <title>First Report of Pectobacterium brasiliscabiei causing potato scab in china.</title>
        <authorList>
            <person name="Handique U."/>
        </authorList>
    </citation>
    <scope>NUCLEOTIDE SEQUENCE [LARGE SCALE GENOMIC DNA]</scope>
    <source>
        <strain evidence="1 2">ZRIMU1503</strain>
    </source>
</reference>
<name>A0ABU8G3V9_9ACTN</name>